<feature type="signal peptide" evidence="3">
    <location>
        <begin position="1"/>
        <end position="20"/>
    </location>
</feature>
<feature type="region of interest" description="Disordered" evidence="1">
    <location>
        <begin position="170"/>
        <end position="193"/>
    </location>
</feature>
<evidence type="ECO:0000256" key="3">
    <source>
        <dbReference type="SAM" id="SignalP"/>
    </source>
</evidence>
<keyword evidence="2" id="KW-1133">Transmembrane helix</keyword>
<name>A0A938Y4T0_9ACTN</name>
<evidence type="ECO:0000313" key="4">
    <source>
        <dbReference type="EMBL" id="MBM9459260.1"/>
    </source>
</evidence>
<dbReference type="RefSeq" id="WP_205290573.1">
    <property type="nucleotide sequence ID" value="NZ_CP074406.1"/>
</dbReference>
<evidence type="ECO:0000313" key="5">
    <source>
        <dbReference type="Proteomes" id="UP000663791"/>
    </source>
</evidence>
<accession>A0A938Y4T0</accession>
<organism evidence="4 5">
    <name type="scientific">Nocardioides faecalis</name>
    <dbReference type="NCBI Taxonomy" id="2803858"/>
    <lineage>
        <taxon>Bacteria</taxon>
        <taxon>Bacillati</taxon>
        <taxon>Actinomycetota</taxon>
        <taxon>Actinomycetes</taxon>
        <taxon>Propionibacteriales</taxon>
        <taxon>Nocardioidaceae</taxon>
        <taxon>Nocardioides</taxon>
    </lineage>
</organism>
<dbReference type="EMBL" id="JAERTX010000004">
    <property type="protein sequence ID" value="MBM9459260.1"/>
    <property type="molecule type" value="Genomic_DNA"/>
</dbReference>
<proteinExistence type="predicted"/>
<feature type="chain" id="PRO_5039193184" description="DUF4430 domain-containing protein" evidence="3">
    <location>
        <begin position="21"/>
        <end position="218"/>
    </location>
</feature>
<comment type="caution">
    <text evidence="4">The sequence shown here is derived from an EMBL/GenBank/DDBJ whole genome shotgun (WGS) entry which is preliminary data.</text>
</comment>
<sequence length="218" mass="21597">MPRRLLSLPTSAAAAGLVLAAVPLSPSAPASAGVAAAAPAACAADEVTVLVDPNELGGPTRTACAAAGTASYVFDEAGFELSGTGAPGMQGYVCRIDGLPEDGRCVAGDSYWSLWWADPGTTTWAYAGLGVNGLDLEPGAWVGFAWHEGEGKAPPPDVPLPGAGAEATADDEVVAADQPAAKTPAADDDSGPPTGLLIGGAVVVLAAAAVVPLRRRTR</sequence>
<reference evidence="4" key="1">
    <citation type="submission" date="2021-01" db="EMBL/GenBank/DDBJ databases">
        <title>Novel species in genus Nocardioides.</title>
        <authorList>
            <person name="Zhang G."/>
        </authorList>
    </citation>
    <scope>NUCLEOTIDE SEQUENCE</scope>
    <source>
        <strain evidence="4">Zg-536</strain>
    </source>
</reference>
<evidence type="ECO:0000256" key="2">
    <source>
        <dbReference type="SAM" id="Phobius"/>
    </source>
</evidence>
<evidence type="ECO:0008006" key="6">
    <source>
        <dbReference type="Google" id="ProtNLM"/>
    </source>
</evidence>
<dbReference type="AlphaFoldDB" id="A0A938Y4T0"/>
<gene>
    <name evidence="4" type="ORF">JK386_05045</name>
</gene>
<keyword evidence="3" id="KW-0732">Signal</keyword>
<feature type="compositionally biased region" description="Low complexity" evidence="1">
    <location>
        <begin position="175"/>
        <end position="184"/>
    </location>
</feature>
<feature type="transmembrane region" description="Helical" evidence="2">
    <location>
        <begin position="194"/>
        <end position="213"/>
    </location>
</feature>
<keyword evidence="5" id="KW-1185">Reference proteome</keyword>
<keyword evidence="2" id="KW-0472">Membrane</keyword>
<dbReference type="Proteomes" id="UP000663791">
    <property type="component" value="Unassembled WGS sequence"/>
</dbReference>
<evidence type="ECO:0000256" key="1">
    <source>
        <dbReference type="SAM" id="MobiDB-lite"/>
    </source>
</evidence>
<protein>
    <recommendedName>
        <fullName evidence="6">DUF4430 domain-containing protein</fullName>
    </recommendedName>
</protein>
<keyword evidence="2" id="KW-0812">Transmembrane</keyword>